<dbReference type="HOGENOM" id="CLU_072868_2_0_1"/>
<keyword evidence="2" id="KW-1185">Reference proteome</keyword>
<evidence type="ECO:0000313" key="2">
    <source>
        <dbReference type="Proteomes" id="UP000053989"/>
    </source>
</evidence>
<dbReference type="InParanoid" id="A0A0C3EK02"/>
<evidence type="ECO:0000313" key="1">
    <source>
        <dbReference type="EMBL" id="KIM68544.1"/>
    </source>
</evidence>
<reference evidence="1 2" key="1">
    <citation type="submission" date="2014-04" db="EMBL/GenBank/DDBJ databases">
        <authorList>
            <consortium name="DOE Joint Genome Institute"/>
            <person name="Kuo A."/>
            <person name="Kohler A."/>
            <person name="Nagy L.G."/>
            <person name="Floudas D."/>
            <person name="Copeland A."/>
            <person name="Barry K.W."/>
            <person name="Cichocki N."/>
            <person name="Veneault-Fourrey C."/>
            <person name="LaButti K."/>
            <person name="Lindquist E.A."/>
            <person name="Lipzen A."/>
            <person name="Lundell T."/>
            <person name="Morin E."/>
            <person name="Murat C."/>
            <person name="Sun H."/>
            <person name="Tunlid A."/>
            <person name="Henrissat B."/>
            <person name="Grigoriev I.V."/>
            <person name="Hibbett D.S."/>
            <person name="Martin F."/>
            <person name="Nordberg H.P."/>
            <person name="Cantor M.N."/>
            <person name="Hua S.X."/>
        </authorList>
    </citation>
    <scope>NUCLEOTIDE SEQUENCE [LARGE SCALE GENOMIC DNA]</scope>
    <source>
        <strain evidence="1 2">Foug A</strain>
    </source>
</reference>
<organism evidence="1 2">
    <name type="scientific">Scleroderma citrinum Foug A</name>
    <dbReference type="NCBI Taxonomy" id="1036808"/>
    <lineage>
        <taxon>Eukaryota</taxon>
        <taxon>Fungi</taxon>
        <taxon>Dikarya</taxon>
        <taxon>Basidiomycota</taxon>
        <taxon>Agaricomycotina</taxon>
        <taxon>Agaricomycetes</taxon>
        <taxon>Agaricomycetidae</taxon>
        <taxon>Boletales</taxon>
        <taxon>Sclerodermatineae</taxon>
        <taxon>Sclerodermataceae</taxon>
        <taxon>Scleroderma</taxon>
    </lineage>
</organism>
<dbReference type="AlphaFoldDB" id="A0A0C3EK02"/>
<feature type="non-terminal residue" evidence="1">
    <location>
        <position position="1"/>
    </location>
</feature>
<dbReference type="Proteomes" id="UP000053989">
    <property type="component" value="Unassembled WGS sequence"/>
</dbReference>
<accession>A0A0C3EK02</accession>
<reference evidence="2" key="2">
    <citation type="submission" date="2015-01" db="EMBL/GenBank/DDBJ databases">
        <title>Evolutionary Origins and Diversification of the Mycorrhizal Mutualists.</title>
        <authorList>
            <consortium name="DOE Joint Genome Institute"/>
            <consortium name="Mycorrhizal Genomics Consortium"/>
            <person name="Kohler A."/>
            <person name="Kuo A."/>
            <person name="Nagy L.G."/>
            <person name="Floudas D."/>
            <person name="Copeland A."/>
            <person name="Barry K.W."/>
            <person name="Cichocki N."/>
            <person name="Veneault-Fourrey C."/>
            <person name="LaButti K."/>
            <person name="Lindquist E.A."/>
            <person name="Lipzen A."/>
            <person name="Lundell T."/>
            <person name="Morin E."/>
            <person name="Murat C."/>
            <person name="Riley R."/>
            <person name="Ohm R."/>
            <person name="Sun H."/>
            <person name="Tunlid A."/>
            <person name="Henrissat B."/>
            <person name="Grigoriev I.V."/>
            <person name="Hibbett D.S."/>
            <person name="Martin F."/>
        </authorList>
    </citation>
    <scope>NUCLEOTIDE SEQUENCE [LARGE SCALE GENOMIC DNA]</scope>
    <source>
        <strain evidence="2">Foug A</strain>
    </source>
</reference>
<sequence>NIQYFFEKMSEASTCKLCLTLRNTDPQKFPSQRTYQYKASMSNTLFCVHIDNFHLLEYLRQIEQQGWPIYIDSVRMALSVGYMITTLLETLQQPGVSIHKLPPPPCGSLSQPVALQADGDDLPPFSSSTFYKYLIKFIVS</sequence>
<dbReference type="EMBL" id="KN822009">
    <property type="protein sequence ID" value="KIM68544.1"/>
    <property type="molecule type" value="Genomic_DNA"/>
</dbReference>
<name>A0A0C3EK02_9AGAM</name>
<feature type="non-terminal residue" evidence="1">
    <location>
        <position position="140"/>
    </location>
</feature>
<gene>
    <name evidence="1" type="ORF">SCLCIDRAFT_48240</name>
</gene>
<protein>
    <submittedName>
        <fullName evidence="1">Uncharacterized protein</fullName>
    </submittedName>
</protein>
<proteinExistence type="predicted"/>
<dbReference type="OrthoDB" id="2682950at2759"/>